<dbReference type="Proteomes" id="UP000287651">
    <property type="component" value="Unassembled WGS sequence"/>
</dbReference>
<comment type="caution">
    <text evidence="1">The sequence shown here is derived from an EMBL/GenBank/DDBJ whole genome shotgun (WGS) entry which is preliminary data.</text>
</comment>
<reference evidence="1 2" key="1">
    <citation type="journal article" date="2014" name="Agronomy (Basel)">
        <title>A Draft Genome Sequence for Ensete ventricosum, the Drought-Tolerant Tree Against Hunger.</title>
        <authorList>
            <person name="Harrison J."/>
            <person name="Moore K.A."/>
            <person name="Paszkiewicz K."/>
            <person name="Jones T."/>
            <person name="Grant M."/>
            <person name="Ambacheew D."/>
            <person name="Muzemil S."/>
            <person name="Studholme D.J."/>
        </authorList>
    </citation>
    <scope>NUCLEOTIDE SEQUENCE [LARGE SCALE GENOMIC DNA]</scope>
</reference>
<name>A0A426ZA90_ENSVE</name>
<organism evidence="1 2">
    <name type="scientific">Ensete ventricosum</name>
    <name type="common">Abyssinian banana</name>
    <name type="synonym">Musa ensete</name>
    <dbReference type="NCBI Taxonomy" id="4639"/>
    <lineage>
        <taxon>Eukaryota</taxon>
        <taxon>Viridiplantae</taxon>
        <taxon>Streptophyta</taxon>
        <taxon>Embryophyta</taxon>
        <taxon>Tracheophyta</taxon>
        <taxon>Spermatophyta</taxon>
        <taxon>Magnoliopsida</taxon>
        <taxon>Liliopsida</taxon>
        <taxon>Zingiberales</taxon>
        <taxon>Musaceae</taxon>
        <taxon>Ensete</taxon>
    </lineage>
</organism>
<evidence type="ECO:0000313" key="1">
    <source>
        <dbReference type="EMBL" id="RRT60891.1"/>
    </source>
</evidence>
<dbReference type="EMBL" id="AMZH03007611">
    <property type="protein sequence ID" value="RRT60891.1"/>
    <property type="molecule type" value="Genomic_DNA"/>
</dbReference>
<evidence type="ECO:0000313" key="2">
    <source>
        <dbReference type="Proteomes" id="UP000287651"/>
    </source>
</evidence>
<dbReference type="AlphaFoldDB" id="A0A426ZA90"/>
<gene>
    <name evidence="1" type="ORF">B296_00017811</name>
</gene>
<sequence>MTAAGGSKGGGRVVATVGKDFGYDCDCWSRGSVAVRGWSSGRGLQAAREAAVGRRLRQWVATATVGDGRNGRRGGAVGNRWGRR</sequence>
<accession>A0A426ZA90</accession>
<protein>
    <submittedName>
        <fullName evidence="1">Uncharacterized protein</fullName>
    </submittedName>
</protein>
<proteinExistence type="predicted"/>